<dbReference type="PANTHER" id="PTHR11614">
    <property type="entry name" value="PHOSPHOLIPASE-RELATED"/>
    <property type="match status" value="1"/>
</dbReference>
<reference evidence="3" key="1">
    <citation type="submission" date="2022-08" db="EMBL/GenBank/DDBJ databases">
        <authorList>
            <consortium name="DOE Joint Genome Institute"/>
            <person name="Min B."/>
            <person name="Riley R."/>
            <person name="Sierra-Patev S."/>
            <person name="Naranjo-Ortiz M."/>
            <person name="Looney B."/>
            <person name="Konkel Z."/>
            <person name="Slot J.C."/>
            <person name="Sakamoto Y."/>
            <person name="Steenwyk J.L."/>
            <person name="Rokas A."/>
            <person name="Carro J."/>
            <person name="Camarero S."/>
            <person name="Ferreira P."/>
            <person name="Molpeceres G."/>
            <person name="Ruiz-Duenas F.J."/>
            <person name="Serrano A."/>
            <person name="Henrissat B."/>
            <person name="Drula E."/>
            <person name="Hughes K.W."/>
            <person name="Mata J.L."/>
            <person name="Ishikawa N.K."/>
            <person name="Vargas-Isla R."/>
            <person name="Ushijima S."/>
            <person name="Smith C.A."/>
            <person name="Ahrendt S."/>
            <person name="Andreopoulos W."/>
            <person name="He G."/>
            <person name="Labutti K."/>
            <person name="Lipzen A."/>
            <person name="Ng V."/>
            <person name="Sandor L."/>
            <person name="Barry K."/>
            <person name="Martinez A.T."/>
            <person name="Xiao Y."/>
            <person name="Gibbons J.G."/>
            <person name="Terashima K."/>
            <person name="Hibbett D.S."/>
            <person name="Grigoriev I.V."/>
        </authorList>
    </citation>
    <scope>NUCLEOTIDE SEQUENCE</scope>
    <source>
        <strain evidence="3">TFB9207</strain>
    </source>
</reference>
<dbReference type="EMBL" id="MU805955">
    <property type="protein sequence ID" value="KAJ3844319.1"/>
    <property type="molecule type" value="Genomic_DNA"/>
</dbReference>
<gene>
    <name evidence="3" type="ORF">F5878DRAFT_525966</name>
</gene>
<dbReference type="Proteomes" id="UP001163846">
    <property type="component" value="Unassembled WGS sequence"/>
</dbReference>
<comment type="caution">
    <text evidence="3">The sequence shown here is derived from an EMBL/GenBank/DDBJ whole genome shotgun (WGS) entry which is preliminary data.</text>
</comment>
<evidence type="ECO:0000313" key="4">
    <source>
        <dbReference type="Proteomes" id="UP001163846"/>
    </source>
</evidence>
<dbReference type="AlphaFoldDB" id="A0AA38UK75"/>
<accession>A0AA38UK75</accession>
<dbReference type="Gene3D" id="3.40.50.1820">
    <property type="entry name" value="alpha/beta hydrolase"/>
    <property type="match status" value="1"/>
</dbReference>
<dbReference type="GO" id="GO:0016787">
    <property type="term" value="F:hydrolase activity"/>
    <property type="evidence" value="ECO:0007669"/>
    <property type="project" value="UniProtKB-KW"/>
</dbReference>
<organism evidence="3 4">
    <name type="scientific">Lentinula raphanica</name>
    <dbReference type="NCBI Taxonomy" id="153919"/>
    <lineage>
        <taxon>Eukaryota</taxon>
        <taxon>Fungi</taxon>
        <taxon>Dikarya</taxon>
        <taxon>Basidiomycota</taxon>
        <taxon>Agaricomycotina</taxon>
        <taxon>Agaricomycetes</taxon>
        <taxon>Agaricomycetidae</taxon>
        <taxon>Agaricales</taxon>
        <taxon>Marasmiineae</taxon>
        <taxon>Omphalotaceae</taxon>
        <taxon>Lentinula</taxon>
    </lineage>
</organism>
<evidence type="ECO:0000256" key="1">
    <source>
        <dbReference type="SAM" id="MobiDB-lite"/>
    </source>
</evidence>
<dbReference type="InterPro" id="IPR029058">
    <property type="entry name" value="AB_hydrolase_fold"/>
</dbReference>
<feature type="domain" description="Serine aminopeptidase S33" evidence="2">
    <location>
        <begin position="33"/>
        <end position="288"/>
    </location>
</feature>
<evidence type="ECO:0000259" key="2">
    <source>
        <dbReference type="Pfam" id="PF12146"/>
    </source>
</evidence>
<feature type="compositionally biased region" description="Polar residues" evidence="1">
    <location>
        <begin position="314"/>
        <end position="331"/>
    </location>
</feature>
<keyword evidence="4" id="KW-1185">Reference proteome</keyword>
<dbReference type="InterPro" id="IPR022742">
    <property type="entry name" value="Hydrolase_4"/>
</dbReference>
<feature type="region of interest" description="Disordered" evidence="1">
    <location>
        <begin position="314"/>
        <end position="359"/>
    </location>
</feature>
<keyword evidence="3" id="KW-0378">Hydrolase</keyword>
<dbReference type="InterPro" id="IPR051044">
    <property type="entry name" value="MAG_DAG_Lipase"/>
</dbReference>
<evidence type="ECO:0000313" key="3">
    <source>
        <dbReference type="EMBL" id="KAJ3844319.1"/>
    </source>
</evidence>
<feature type="compositionally biased region" description="Basic and acidic residues" evidence="1">
    <location>
        <begin position="350"/>
        <end position="359"/>
    </location>
</feature>
<dbReference type="Pfam" id="PF12146">
    <property type="entry name" value="Hydrolase_4"/>
    <property type="match status" value="1"/>
</dbReference>
<protein>
    <submittedName>
        <fullName evidence="3">Alpha/Beta hydrolase protein</fullName>
    </submittedName>
</protein>
<proteinExistence type="predicted"/>
<sequence length="359" mass="39497">MSSSTSHTMTEKWVTGPQETQFYTRTYAPSSSSPRALIVFVHGFQEHIGRYAHIHPSFAENGLALWTYDQRGYGRTALDKEHRSKNSSWGKTGWSDQLQDVNWAVRTARSEFPGLPTFLMGHSMGGGEVLSFVTEHHDSSPQYAETVASLAGVIVTSPLIQQTVPASKALRWLGGKVTMVSPYTLIPAAVKATDLSHSPEFNDAYIQDPLIKSTGSLRGIGEMLSEGEKLSSTGCHHWPRNMPILFIHGDADKVTSVKATQAFFDTIDAQDKQIIIFPDGYHELQNEPPEVRQKLVNDIVSFVEARTVTALTESHSATVTQLDSTTNNKNGGPSPHPTMLKPKPSSELGQDARRVSPRL</sequence>
<dbReference type="SUPFAM" id="SSF53474">
    <property type="entry name" value="alpha/beta-Hydrolases"/>
    <property type="match status" value="1"/>
</dbReference>
<name>A0AA38UK75_9AGAR</name>